<dbReference type="AlphaFoldDB" id="G7ZG26"/>
<dbReference type="Gene3D" id="3.20.20.450">
    <property type="entry name" value="EAL domain"/>
    <property type="match status" value="1"/>
</dbReference>
<dbReference type="InterPro" id="IPR029787">
    <property type="entry name" value="Nucleotide_cyclase"/>
</dbReference>
<feature type="domain" description="GGDEF" evidence="4">
    <location>
        <begin position="285"/>
        <end position="428"/>
    </location>
</feature>
<dbReference type="GO" id="GO:0016020">
    <property type="term" value="C:membrane"/>
    <property type="evidence" value="ECO:0007669"/>
    <property type="project" value="InterPro"/>
</dbReference>
<dbReference type="Proteomes" id="UP000005667">
    <property type="component" value="Plasmid AZO_p4"/>
</dbReference>
<dbReference type="RefSeq" id="WP_014189550.1">
    <property type="nucleotide sequence ID" value="NC_016587.1"/>
</dbReference>
<protein>
    <submittedName>
        <fullName evidence="5">Diguanylate cyclase/phosphodiesterase</fullName>
    </submittedName>
</protein>
<dbReference type="InterPro" id="IPR052155">
    <property type="entry name" value="Biofilm_reg_signaling"/>
</dbReference>
<dbReference type="PROSITE" id="PS50887">
    <property type="entry name" value="GGDEF"/>
    <property type="match status" value="1"/>
</dbReference>
<keyword evidence="5" id="KW-0614">Plasmid</keyword>
<dbReference type="SUPFAM" id="SSF141868">
    <property type="entry name" value="EAL domain-like"/>
    <property type="match status" value="1"/>
</dbReference>
<dbReference type="InterPro" id="IPR000160">
    <property type="entry name" value="GGDEF_dom"/>
</dbReference>
<evidence type="ECO:0000259" key="2">
    <source>
        <dbReference type="PROSITE" id="PS50883"/>
    </source>
</evidence>
<evidence type="ECO:0000313" key="6">
    <source>
        <dbReference type="Proteomes" id="UP000005667"/>
    </source>
</evidence>
<dbReference type="Pfam" id="PF00990">
    <property type="entry name" value="GGDEF"/>
    <property type="match status" value="1"/>
</dbReference>
<sequence>MAIPILRSLTLKQAIHAVLAAFVIGFAITAAEFAWTASRERAAALARIEQVANLVEGPAATAAWLIDGDLAGQVLDGVVRANAGWAEIRLGDGTLLARREQTATPMSLLGQAATALLFADRPTLVHDLPLPAADRSTPAGSGRIVGRLTVGIDTGRAAAGFLAYVSAALVAGTLRNLLIGLAMAAVFHRLLTRPLLQIGRAVARIDPEKPYGQPLVVPRGHADDELGFVIARFNQTLTLLEQEHDELRRLATRCPLTGLANRALLLDRLDHAIDLAERAREPGTGRLAVLHVDLDRFKRINDSLGHGVGDLLLCRVAERLGACVRRCDTVGRLGGDEFVVVLERVADGEEAAMVAQRLLDGLSALREVGNHRIHVTASIGIVLHPMDAAGGSGGADGGADGAGLMRMADSAMQTAKAAGGNRFVFHTRDMTDRAETRLRLEAGLREAAAAKSFELVYQPKIEAAGGRLTGFEALIRWRHEGVAISPADFIPVAEDTGLIIEIGHWVLEEACRTATRWALDHGPVPVAVNVSARQLADPGFARLVEQVLQRHGTPPGLLELEITETVIMKDVRHHLPTLNRLRALGVRIAIDDFGTGYSSLAYLRELPVDVLKIDRSFVNDLPHAPDIASTVIALAQKLLLSTVAEGVETAEQRHWLAEAGCNCLQGFLISRPLSADAAEAMVMTAFACDEALPLTA</sequence>
<reference evidence="6" key="1">
    <citation type="journal article" date="2011" name="PLoS Genet.">
        <title>Azospirillum genomes reveal transition of bacteria from aquatic to terrestrial environments.</title>
        <authorList>
            <person name="Wisniewski-Dye F."/>
            <person name="Borziak K."/>
            <person name="Khalsa-Moyers G."/>
            <person name="Alexandre G."/>
            <person name="Sukharnikov L.O."/>
            <person name="Wuichet K."/>
            <person name="Hurst G.B."/>
            <person name="McDonald W.H."/>
            <person name="Robertson J.S."/>
            <person name="Barbe V."/>
            <person name="Calteau A."/>
            <person name="Rouy Z."/>
            <person name="Mangenot S."/>
            <person name="Prigent-Combaret C."/>
            <person name="Normand P."/>
            <person name="Boyer M."/>
            <person name="Siguier P."/>
            <person name="Dessaux Y."/>
            <person name="Elmerich C."/>
            <person name="Condemine G."/>
            <person name="Krishnen G."/>
            <person name="Kennedy I."/>
            <person name="Paterson A.H."/>
            <person name="Gonzalez V."/>
            <person name="Mavingui P."/>
            <person name="Zhulin I.B."/>
        </authorList>
    </citation>
    <scope>NUCLEOTIDE SEQUENCE [LARGE SCALE GENOMIC DNA]</scope>
    <source>
        <strain evidence="6">4B</strain>
    </source>
</reference>
<keyword evidence="6" id="KW-1185">Reference proteome</keyword>
<feature type="transmembrane region" description="Helical" evidence="1">
    <location>
        <begin position="14"/>
        <end position="35"/>
    </location>
</feature>
<feature type="transmembrane region" description="Helical" evidence="1">
    <location>
        <begin position="161"/>
        <end position="187"/>
    </location>
</feature>
<geneLocation type="plasmid" evidence="5 6">
    <name>AZO_p4</name>
</geneLocation>
<proteinExistence type="predicted"/>
<dbReference type="OrthoDB" id="7251575at2"/>
<dbReference type="PROSITE" id="PS50883">
    <property type="entry name" value="EAL"/>
    <property type="match status" value="1"/>
</dbReference>
<dbReference type="KEGG" id="ali:AZOLI_p40310"/>
<dbReference type="HOGENOM" id="CLU_000445_70_46_5"/>
<dbReference type="SMART" id="SM00052">
    <property type="entry name" value="EAL"/>
    <property type="match status" value="1"/>
</dbReference>
<dbReference type="Gene3D" id="3.30.70.270">
    <property type="match status" value="1"/>
</dbReference>
<dbReference type="CDD" id="cd01949">
    <property type="entry name" value="GGDEF"/>
    <property type="match status" value="1"/>
</dbReference>
<evidence type="ECO:0000256" key="1">
    <source>
        <dbReference type="SAM" id="Phobius"/>
    </source>
</evidence>
<dbReference type="NCBIfam" id="TIGR00254">
    <property type="entry name" value="GGDEF"/>
    <property type="match status" value="1"/>
</dbReference>
<dbReference type="SUPFAM" id="SSF55073">
    <property type="entry name" value="Nucleotide cyclase"/>
    <property type="match status" value="1"/>
</dbReference>
<dbReference type="Pfam" id="PF00563">
    <property type="entry name" value="EAL"/>
    <property type="match status" value="1"/>
</dbReference>
<keyword evidence="1" id="KW-0812">Transmembrane</keyword>
<dbReference type="EMBL" id="FQ311872">
    <property type="protein sequence ID" value="CBS90698.1"/>
    <property type="molecule type" value="Genomic_DNA"/>
</dbReference>
<dbReference type="InterPro" id="IPR003660">
    <property type="entry name" value="HAMP_dom"/>
</dbReference>
<dbReference type="CDD" id="cd01948">
    <property type="entry name" value="EAL"/>
    <property type="match status" value="1"/>
</dbReference>
<evidence type="ECO:0000259" key="3">
    <source>
        <dbReference type="PROSITE" id="PS50885"/>
    </source>
</evidence>
<dbReference type="PANTHER" id="PTHR44757">
    <property type="entry name" value="DIGUANYLATE CYCLASE DGCP"/>
    <property type="match status" value="1"/>
</dbReference>
<accession>G7ZG26</accession>
<feature type="domain" description="HAMP" evidence="3">
    <location>
        <begin position="189"/>
        <end position="245"/>
    </location>
</feature>
<keyword evidence="1" id="KW-1133">Transmembrane helix</keyword>
<dbReference type="GO" id="GO:0007165">
    <property type="term" value="P:signal transduction"/>
    <property type="evidence" value="ECO:0007669"/>
    <property type="project" value="InterPro"/>
</dbReference>
<evidence type="ECO:0000313" key="5">
    <source>
        <dbReference type="EMBL" id="CBS90698.1"/>
    </source>
</evidence>
<organism evidence="5 6">
    <name type="scientific">Azospirillum lipoferum (strain 4B)</name>
    <dbReference type="NCBI Taxonomy" id="862719"/>
    <lineage>
        <taxon>Bacteria</taxon>
        <taxon>Pseudomonadati</taxon>
        <taxon>Pseudomonadota</taxon>
        <taxon>Alphaproteobacteria</taxon>
        <taxon>Rhodospirillales</taxon>
        <taxon>Azospirillaceae</taxon>
        <taxon>Azospirillum</taxon>
    </lineage>
</organism>
<gene>
    <name evidence="5" type="ordered locus">AZOLI_p40310</name>
</gene>
<dbReference type="InterPro" id="IPR035919">
    <property type="entry name" value="EAL_sf"/>
</dbReference>
<dbReference type="SMART" id="SM00267">
    <property type="entry name" value="GGDEF"/>
    <property type="match status" value="1"/>
</dbReference>
<dbReference type="InterPro" id="IPR001633">
    <property type="entry name" value="EAL_dom"/>
</dbReference>
<dbReference type="InterPro" id="IPR043128">
    <property type="entry name" value="Rev_trsase/Diguanyl_cyclase"/>
</dbReference>
<dbReference type="PROSITE" id="PS50885">
    <property type="entry name" value="HAMP"/>
    <property type="match status" value="1"/>
</dbReference>
<dbReference type="PANTHER" id="PTHR44757:SF2">
    <property type="entry name" value="BIOFILM ARCHITECTURE MAINTENANCE PROTEIN MBAA"/>
    <property type="match status" value="1"/>
</dbReference>
<name>G7ZG26_AZOL4</name>
<feature type="domain" description="EAL" evidence="2">
    <location>
        <begin position="437"/>
        <end position="686"/>
    </location>
</feature>
<evidence type="ECO:0000259" key="4">
    <source>
        <dbReference type="PROSITE" id="PS50887"/>
    </source>
</evidence>
<keyword evidence="1" id="KW-0472">Membrane</keyword>